<evidence type="ECO:0000256" key="3">
    <source>
        <dbReference type="ARBA" id="ARBA00022448"/>
    </source>
</evidence>
<dbReference type="PIRSF" id="PIRSF002741">
    <property type="entry name" value="MppA"/>
    <property type="match status" value="1"/>
</dbReference>
<accession>A0A931BLY5</accession>
<dbReference type="CDD" id="cd08498">
    <property type="entry name" value="PBP2_NikA_DppA_OppA_like_2"/>
    <property type="match status" value="1"/>
</dbReference>
<name>A0A931BLY5_9HYPH</name>
<evidence type="ECO:0000259" key="6">
    <source>
        <dbReference type="Pfam" id="PF00496"/>
    </source>
</evidence>
<evidence type="ECO:0000256" key="2">
    <source>
        <dbReference type="ARBA" id="ARBA00005695"/>
    </source>
</evidence>
<dbReference type="GO" id="GO:0043190">
    <property type="term" value="C:ATP-binding cassette (ABC) transporter complex"/>
    <property type="evidence" value="ECO:0007669"/>
    <property type="project" value="InterPro"/>
</dbReference>
<protein>
    <submittedName>
        <fullName evidence="7">ABC transporter substrate-binding protein</fullName>
    </submittedName>
</protein>
<dbReference type="GO" id="GO:0015833">
    <property type="term" value="P:peptide transport"/>
    <property type="evidence" value="ECO:0007669"/>
    <property type="project" value="TreeGrafter"/>
</dbReference>
<dbReference type="PANTHER" id="PTHR30290">
    <property type="entry name" value="PERIPLASMIC BINDING COMPONENT OF ABC TRANSPORTER"/>
    <property type="match status" value="1"/>
</dbReference>
<reference evidence="7" key="1">
    <citation type="submission" date="2020-11" db="EMBL/GenBank/DDBJ databases">
        <authorList>
            <person name="Kim M.K."/>
        </authorList>
    </citation>
    <scope>NUCLEOTIDE SEQUENCE</scope>
    <source>
        <strain evidence="7">BT350</strain>
    </source>
</reference>
<evidence type="ECO:0000313" key="8">
    <source>
        <dbReference type="Proteomes" id="UP000599312"/>
    </source>
</evidence>
<evidence type="ECO:0000256" key="4">
    <source>
        <dbReference type="ARBA" id="ARBA00022729"/>
    </source>
</evidence>
<dbReference type="Gene3D" id="3.40.190.10">
    <property type="entry name" value="Periplasmic binding protein-like II"/>
    <property type="match status" value="1"/>
</dbReference>
<dbReference type="InterPro" id="IPR000914">
    <property type="entry name" value="SBP_5_dom"/>
</dbReference>
<evidence type="ECO:0000256" key="1">
    <source>
        <dbReference type="ARBA" id="ARBA00004418"/>
    </source>
</evidence>
<dbReference type="AlphaFoldDB" id="A0A931BLY5"/>
<organism evidence="7 8">
    <name type="scientific">Microvirga alba</name>
    <dbReference type="NCBI Taxonomy" id="2791025"/>
    <lineage>
        <taxon>Bacteria</taxon>
        <taxon>Pseudomonadati</taxon>
        <taxon>Pseudomonadota</taxon>
        <taxon>Alphaproteobacteria</taxon>
        <taxon>Hyphomicrobiales</taxon>
        <taxon>Methylobacteriaceae</taxon>
        <taxon>Microvirga</taxon>
    </lineage>
</organism>
<keyword evidence="3" id="KW-0813">Transport</keyword>
<dbReference type="InterPro" id="IPR030678">
    <property type="entry name" value="Peptide/Ni-bd"/>
</dbReference>
<sequence length="522" mass="57889">MKTKLVACLSVAVGALMGVSAEAKTLRWSSPTDITTLDPYAHTESFTTSMLHHVFDPLVRRNRNLELEPALAVSWKNVAPDTWRFELRKGVKFHNGDAFTADDVVASFDRLLDPTSRARGNVATIVKAVKVDDYTVDIMTQGPYPLLLNDLAGVYIMDKKWMQANNALKPGNIATGVTTAASTTAVGTGPFKIESYKPDAGTNFVVNTDWWDKPQHNLTRIEFKPVKSDATRVAALLSGELDLIAPAPLQDLQRISAAPGFKVVEEPSLRLIMLTVPFRPELKAMPGQKNPMLDLKVRQAMWHAIDFEAIKKRVMRDKSRNTGTLVAPPVPGYSKDNDQPFGYDPEKAKKLLAEAGYPNGFKTKLNCPNDRYINDEQTCVAIASMWTKVGIQTDLQTESRATYFPRQDRFEFDVSMVGWATLPPMDGFSVLASLLAEQKEGYGGSNSGGLANPQIDALTRKAAVEMDETKRRAMLVETLKIARDSVAYIPIHQQPLAWAVRDGVDVPQFADEYVRLWFANVK</sequence>
<dbReference type="Pfam" id="PF00496">
    <property type="entry name" value="SBP_bac_5"/>
    <property type="match status" value="1"/>
</dbReference>
<evidence type="ECO:0000313" key="7">
    <source>
        <dbReference type="EMBL" id="MBF9232303.1"/>
    </source>
</evidence>
<gene>
    <name evidence="7" type="ORF">I2H38_02800</name>
</gene>
<dbReference type="EMBL" id="JADQDO010000001">
    <property type="protein sequence ID" value="MBF9232303.1"/>
    <property type="molecule type" value="Genomic_DNA"/>
</dbReference>
<dbReference type="Proteomes" id="UP000599312">
    <property type="component" value="Unassembled WGS sequence"/>
</dbReference>
<feature type="domain" description="Solute-binding protein family 5" evidence="6">
    <location>
        <begin position="66"/>
        <end position="432"/>
    </location>
</feature>
<evidence type="ECO:0000256" key="5">
    <source>
        <dbReference type="SAM" id="SignalP"/>
    </source>
</evidence>
<proteinExistence type="inferred from homology"/>
<dbReference type="GO" id="GO:1904680">
    <property type="term" value="F:peptide transmembrane transporter activity"/>
    <property type="evidence" value="ECO:0007669"/>
    <property type="project" value="TreeGrafter"/>
</dbReference>
<keyword evidence="4 5" id="KW-0732">Signal</keyword>
<keyword evidence="8" id="KW-1185">Reference proteome</keyword>
<dbReference type="InterPro" id="IPR039424">
    <property type="entry name" value="SBP_5"/>
</dbReference>
<dbReference type="Gene3D" id="3.10.105.10">
    <property type="entry name" value="Dipeptide-binding Protein, Domain 3"/>
    <property type="match status" value="1"/>
</dbReference>
<comment type="caution">
    <text evidence="7">The sequence shown here is derived from an EMBL/GenBank/DDBJ whole genome shotgun (WGS) entry which is preliminary data.</text>
</comment>
<comment type="similarity">
    <text evidence="2">Belongs to the bacterial solute-binding protein 5 family.</text>
</comment>
<feature type="chain" id="PRO_5036862247" evidence="5">
    <location>
        <begin position="24"/>
        <end position="522"/>
    </location>
</feature>
<dbReference type="RefSeq" id="WP_196270263.1">
    <property type="nucleotide sequence ID" value="NZ_JADQDO010000001.1"/>
</dbReference>
<dbReference type="SUPFAM" id="SSF53850">
    <property type="entry name" value="Periplasmic binding protein-like II"/>
    <property type="match status" value="1"/>
</dbReference>
<dbReference type="PANTHER" id="PTHR30290:SF9">
    <property type="entry name" value="OLIGOPEPTIDE-BINDING PROTEIN APPA"/>
    <property type="match status" value="1"/>
</dbReference>
<feature type="signal peptide" evidence="5">
    <location>
        <begin position="1"/>
        <end position="23"/>
    </location>
</feature>
<dbReference type="GO" id="GO:0030288">
    <property type="term" value="C:outer membrane-bounded periplasmic space"/>
    <property type="evidence" value="ECO:0007669"/>
    <property type="project" value="UniProtKB-ARBA"/>
</dbReference>
<comment type="subcellular location">
    <subcellularLocation>
        <location evidence="1">Periplasm</location>
    </subcellularLocation>
</comment>